<organism evidence="2 3">
    <name type="scientific">Carya illinoinensis</name>
    <name type="common">Pecan</name>
    <dbReference type="NCBI Taxonomy" id="32201"/>
    <lineage>
        <taxon>Eukaryota</taxon>
        <taxon>Viridiplantae</taxon>
        <taxon>Streptophyta</taxon>
        <taxon>Embryophyta</taxon>
        <taxon>Tracheophyta</taxon>
        <taxon>Spermatophyta</taxon>
        <taxon>Magnoliopsida</taxon>
        <taxon>eudicotyledons</taxon>
        <taxon>Gunneridae</taxon>
        <taxon>Pentapetalae</taxon>
        <taxon>rosids</taxon>
        <taxon>fabids</taxon>
        <taxon>Fagales</taxon>
        <taxon>Juglandaceae</taxon>
        <taxon>Carya</taxon>
    </lineage>
</organism>
<dbReference type="Proteomes" id="UP000811246">
    <property type="component" value="Chromosome 6"/>
</dbReference>
<dbReference type="AlphaFoldDB" id="A0A922ETR1"/>
<gene>
    <name evidence="2" type="ORF">I3842_06G163700</name>
</gene>
<dbReference type="EMBL" id="CM031830">
    <property type="protein sequence ID" value="KAG6710056.1"/>
    <property type="molecule type" value="Genomic_DNA"/>
</dbReference>
<feature type="region of interest" description="Disordered" evidence="1">
    <location>
        <begin position="1"/>
        <end position="20"/>
    </location>
</feature>
<proteinExistence type="predicted"/>
<dbReference type="EMBL" id="CM031830">
    <property type="protein sequence ID" value="KAG6710057.1"/>
    <property type="molecule type" value="Genomic_DNA"/>
</dbReference>
<accession>A0A922ETR1</accession>
<feature type="compositionally biased region" description="Basic and acidic residues" evidence="1">
    <location>
        <begin position="9"/>
        <end position="20"/>
    </location>
</feature>
<evidence type="ECO:0000256" key="1">
    <source>
        <dbReference type="SAM" id="MobiDB-lite"/>
    </source>
</evidence>
<comment type="caution">
    <text evidence="2">The sequence shown here is derived from an EMBL/GenBank/DDBJ whole genome shotgun (WGS) entry which is preliminary data.</text>
</comment>
<reference evidence="2" key="1">
    <citation type="submission" date="2021-01" db="EMBL/GenBank/DDBJ databases">
        <authorList>
            <person name="Lovell J.T."/>
            <person name="Bentley N."/>
            <person name="Bhattarai G."/>
            <person name="Jenkins J.W."/>
            <person name="Sreedasyam A."/>
            <person name="Alarcon Y."/>
            <person name="Bock C."/>
            <person name="Boston L."/>
            <person name="Carlson J."/>
            <person name="Cervantes K."/>
            <person name="Clermont K."/>
            <person name="Krom N."/>
            <person name="Kubenka K."/>
            <person name="Mamidi S."/>
            <person name="Mattison C."/>
            <person name="Monteros M."/>
            <person name="Pisani C."/>
            <person name="Plott C."/>
            <person name="Rajasekar S."/>
            <person name="Rhein H.S."/>
            <person name="Rohla C."/>
            <person name="Song M."/>
            <person name="Hilaire R.S."/>
            <person name="Shu S."/>
            <person name="Wells L."/>
            <person name="Wang X."/>
            <person name="Webber J."/>
            <person name="Heerema R.J."/>
            <person name="Klein P."/>
            <person name="Conner P."/>
            <person name="Grauke L."/>
            <person name="Grimwood J."/>
            <person name="Schmutz J."/>
            <person name="Randall J.J."/>
        </authorList>
    </citation>
    <scope>NUCLEOTIDE SEQUENCE</scope>
    <source>
        <tissue evidence="2">Leaf</tissue>
    </source>
</reference>
<feature type="region of interest" description="Disordered" evidence="1">
    <location>
        <begin position="48"/>
        <end position="76"/>
    </location>
</feature>
<evidence type="ECO:0000313" key="3">
    <source>
        <dbReference type="Proteomes" id="UP000811246"/>
    </source>
</evidence>
<evidence type="ECO:0000313" key="2">
    <source>
        <dbReference type="EMBL" id="KAG6710056.1"/>
    </source>
</evidence>
<name>A0A922ETR1_CARIL</name>
<protein>
    <submittedName>
        <fullName evidence="2">Uncharacterized protein</fullName>
    </submittedName>
</protein>
<sequence length="76" mass="8587">MPPSLKVDYFPRSEGTDMGRTSKDLLHFEHKKPSTSPLESILLVRKKDSVAHPQKPLPDGKPPKSQSLSFKMPFEL</sequence>